<evidence type="ECO:0000313" key="3">
    <source>
        <dbReference type="WBParaSite" id="NBR_0000532201-mRNA-1"/>
    </source>
</evidence>
<dbReference type="Proteomes" id="UP000271162">
    <property type="component" value="Unassembled WGS sequence"/>
</dbReference>
<organism evidence="3">
    <name type="scientific">Nippostrongylus brasiliensis</name>
    <name type="common">Rat hookworm</name>
    <dbReference type="NCBI Taxonomy" id="27835"/>
    <lineage>
        <taxon>Eukaryota</taxon>
        <taxon>Metazoa</taxon>
        <taxon>Ecdysozoa</taxon>
        <taxon>Nematoda</taxon>
        <taxon>Chromadorea</taxon>
        <taxon>Rhabditida</taxon>
        <taxon>Rhabditina</taxon>
        <taxon>Rhabditomorpha</taxon>
        <taxon>Strongyloidea</taxon>
        <taxon>Heligmosomidae</taxon>
        <taxon>Nippostrongylus</taxon>
    </lineage>
</organism>
<sequence length="106" mass="11929">MEPLSKGSSLLREWRGPRNCRTLPIPSEYCLCQYNRTIVKSVALLKRIGEFLAEKVNNILEKAGLGAKCVKQYYQETVSATKIVDGNMSLYEVTLYLTPSHGLFSV</sequence>
<gene>
    <name evidence="1" type="ORF">NBR_LOCUS5321</name>
</gene>
<dbReference type="EMBL" id="UYSL01012446">
    <property type="protein sequence ID" value="VDL68910.1"/>
    <property type="molecule type" value="Genomic_DNA"/>
</dbReference>
<protein>
    <submittedName>
        <fullName evidence="3">40S ribosomal protein S3a</fullName>
    </submittedName>
</protein>
<dbReference type="Pfam" id="PF02995">
    <property type="entry name" value="DUF229"/>
    <property type="match status" value="1"/>
</dbReference>
<dbReference type="AlphaFoldDB" id="A0A0N4XS20"/>
<dbReference type="STRING" id="27835.A0A0N4XS20"/>
<dbReference type="PANTHER" id="PTHR10974:SF75">
    <property type="entry name" value="SULFATASE DOMAIN-CONTAINING PROTEIN"/>
    <property type="match status" value="1"/>
</dbReference>
<reference evidence="1 2" key="2">
    <citation type="submission" date="2018-11" db="EMBL/GenBank/DDBJ databases">
        <authorList>
            <consortium name="Pathogen Informatics"/>
        </authorList>
    </citation>
    <scope>NUCLEOTIDE SEQUENCE [LARGE SCALE GENOMIC DNA]</scope>
</reference>
<dbReference type="GO" id="GO:0005615">
    <property type="term" value="C:extracellular space"/>
    <property type="evidence" value="ECO:0007669"/>
    <property type="project" value="TreeGrafter"/>
</dbReference>
<name>A0A0N4XS20_NIPBR</name>
<dbReference type="InterPro" id="IPR004245">
    <property type="entry name" value="DUF229"/>
</dbReference>
<accession>A0A0N4XS20</accession>
<proteinExistence type="predicted"/>
<evidence type="ECO:0000313" key="1">
    <source>
        <dbReference type="EMBL" id="VDL68910.1"/>
    </source>
</evidence>
<dbReference type="WBParaSite" id="NBR_0000532201-mRNA-1">
    <property type="protein sequence ID" value="NBR_0000532201-mRNA-1"/>
    <property type="gene ID" value="NBR_0000532201"/>
</dbReference>
<evidence type="ECO:0000313" key="2">
    <source>
        <dbReference type="Proteomes" id="UP000271162"/>
    </source>
</evidence>
<keyword evidence="2" id="KW-1185">Reference proteome</keyword>
<reference evidence="3" key="1">
    <citation type="submission" date="2017-02" db="UniProtKB">
        <authorList>
            <consortium name="WormBaseParasite"/>
        </authorList>
    </citation>
    <scope>IDENTIFICATION</scope>
</reference>
<dbReference type="PANTHER" id="PTHR10974">
    <property type="entry name" value="FI08016P-RELATED"/>
    <property type="match status" value="1"/>
</dbReference>